<name>A0A4S4KRF6_9APHY</name>
<evidence type="ECO:0000256" key="1">
    <source>
        <dbReference type="ARBA" id="ARBA00022679"/>
    </source>
</evidence>
<protein>
    <submittedName>
        <fullName evidence="6">Uncharacterized protein</fullName>
    </submittedName>
</protein>
<evidence type="ECO:0000313" key="7">
    <source>
        <dbReference type="Proteomes" id="UP000309038"/>
    </source>
</evidence>
<dbReference type="GO" id="GO:0016740">
    <property type="term" value="F:transferase activity"/>
    <property type="evidence" value="ECO:0007669"/>
    <property type="project" value="UniProtKB-KW"/>
</dbReference>
<proteinExistence type="predicted"/>
<keyword evidence="5" id="KW-0812">Transmembrane</keyword>
<dbReference type="GO" id="GO:0006004">
    <property type="term" value="P:fucose metabolic process"/>
    <property type="evidence" value="ECO:0007669"/>
    <property type="project" value="UniProtKB-KW"/>
</dbReference>
<dbReference type="InterPro" id="IPR019378">
    <property type="entry name" value="GDP-Fuc_O-FucTrfase"/>
</dbReference>
<evidence type="ECO:0000256" key="5">
    <source>
        <dbReference type="SAM" id="Phobius"/>
    </source>
</evidence>
<gene>
    <name evidence="6" type="ORF">EW026_g1456</name>
</gene>
<comment type="caution">
    <text evidence="6">The sequence shown here is derived from an EMBL/GenBank/DDBJ whole genome shotgun (WGS) entry which is preliminary data.</text>
</comment>
<dbReference type="Pfam" id="PF10250">
    <property type="entry name" value="O-FucT"/>
    <property type="match status" value="1"/>
</dbReference>
<evidence type="ECO:0000256" key="3">
    <source>
        <dbReference type="ARBA" id="ARBA00023277"/>
    </source>
</evidence>
<dbReference type="CDD" id="cd11296">
    <property type="entry name" value="O-FucT_like"/>
    <property type="match status" value="1"/>
</dbReference>
<dbReference type="EMBL" id="SGPJ01000029">
    <property type="protein sequence ID" value="THH01222.1"/>
    <property type="molecule type" value="Genomic_DNA"/>
</dbReference>
<keyword evidence="7" id="KW-1185">Reference proteome</keyword>
<keyword evidence="3" id="KW-0119">Carbohydrate metabolism</keyword>
<evidence type="ECO:0000313" key="6">
    <source>
        <dbReference type="EMBL" id="THH01222.1"/>
    </source>
</evidence>
<accession>A0A4S4KRF6</accession>
<feature type="transmembrane region" description="Helical" evidence="5">
    <location>
        <begin position="45"/>
        <end position="64"/>
    </location>
</feature>
<evidence type="ECO:0000256" key="2">
    <source>
        <dbReference type="ARBA" id="ARBA00023253"/>
    </source>
</evidence>
<feature type="region of interest" description="Disordered" evidence="4">
    <location>
        <begin position="1"/>
        <end position="21"/>
    </location>
</feature>
<dbReference type="AlphaFoldDB" id="A0A4S4KRF6"/>
<dbReference type="Gene3D" id="3.40.50.11350">
    <property type="match status" value="1"/>
</dbReference>
<evidence type="ECO:0000256" key="4">
    <source>
        <dbReference type="SAM" id="MobiDB-lite"/>
    </source>
</evidence>
<keyword evidence="5" id="KW-1133">Transmembrane helix</keyword>
<keyword evidence="1" id="KW-0808">Transferase</keyword>
<organism evidence="6 7">
    <name type="scientific">Hermanssonia centrifuga</name>
    <dbReference type="NCBI Taxonomy" id="98765"/>
    <lineage>
        <taxon>Eukaryota</taxon>
        <taxon>Fungi</taxon>
        <taxon>Dikarya</taxon>
        <taxon>Basidiomycota</taxon>
        <taxon>Agaricomycotina</taxon>
        <taxon>Agaricomycetes</taxon>
        <taxon>Polyporales</taxon>
        <taxon>Meruliaceae</taxon>
        <taxon>Hermanssonia</taxon>
    </lineage>
</organism>
<keyword evidence="5" id="KW-0472">Membrane</keyword>
<reference evidence="6 7" key="1">
    <citation type="submission" date="2019-02" db="EMBL/GenBank/DDBJ databases">
        <title>Genome sequencing of the rare red list fungi Phlebia centrifuga.</title>
        <authorList>
            <person name="Buettner E."/>
            <person name="Kellner H."/>
        </authorList>
    </citation>
    <scope>NUCLEOTIDE SEQUENCE [LARGE SCALE GENOMIC DNA]</scope>
    <source>
        <strain evidence="6 7">DSM 108282</strain>
    </source>
</reference>
<sequence>MFGGVLDSPRSRTGPDYDLLPTSEKPGTGRLALGASRWLKRRRNLVVFLGLTASSILVFFYLVWHQGASEVVSKDELEILPPLYPEFHNAELALPQHSDPRQAFTDGKKYLWVADHTQSSGWGNFMQDMMMNAVLVYATGRSYVFDNYTWDRDGGDYAEYNGKKIPSRIPLSALISGPIVGGPFSDDDHTPRAVIKEYWDEICPNKTIVRADEIRKLHGEGATAEKIITTYVDHFAKIEDPCLEVERHSGSIFHIFMFGTKEEMLPTWPRMSQSPILQLFGWGPLAFSAFETNRHLISPAPLIAEYTTTRECLHCIDPYAPLQGLLAMHIRRGDFIDHCVNLGNWGAGFNAFNSFPAFPDQWSPPQGEGDERMAVYMKRCLPTIEQVVEKVEAVRQARSGEGLKDIYIMTNGDREWLKDLKAALKKSYSWDHISTSRDLVLTPEEKYVSQTMDMMIGQRAQVFIGNGVRPLFVVPAGAKL</sequence>
<keyword evidence="2" id="KW-0294">Fucose metabolism</keyword>
<dbReference type="Proteomes" id="UP000309038">
    <property type="component" value="Unassembled WGS sequence"/>
</dbReference>